<dbReference type="Pfam" id="PF07963">
    <property type="entry name" value="N_methyl"/>
    <property type="match status" value="1"/>
</dbReference>
<evidence type="ECO:0000313" key="3">
    <source>
        <dbReference type="Proteomes" id="UP000294829"/>
    </source>
</evidence>
<proteinExistence type="predicted"/>
<dbReference type="InterPro" id="IPR012902">
    <property type="entry name" value="N_methyl_site"/>
</dbReference>
<dbReference type="GO" id="GO:0043683">
    <property type="term" value="P:type IV pilus assembly"/>
    <property type="evidence" value="ECO:0007669"/>
    <property type="project" value="InterPro"/>
</dbReference>
<dbReference type="Pfam" id="PF16074">
    <property type="entry name" value="PilW"/>
    <property type="match status" value="1"/>
</dbReference>
<dbReference type="RefSeq" id="WP_133324272.1">
    <property type="nucleotide sequence ID" value="NZ_SMYL01000001.1"/>
</dbReference>
<sequence>MNSIHSLNGCRRPSASQGLLARVRPGLQSGFSLIELMVAVLIGLFLTLGLSQIFLSMYSTSQSQNKLGQAQENQRLGVVMLANTVQLAGFYAGKPTSATANVLALPQLATNNTDGSSFTAGAGIVGIGGGSGTGAKSDSVNIYFQSGGVDQDGIINCQGGTAPASTLTTFVNSFYINSSWQLVCSVTTNNGKPNTPLVLANDVYSMSILYGVDSVLSGTTDTYLTATDVQTNGKWLNVRSIQITLNFFTPNLLNPNAAYTSTSPTTPWVQTISLMSKS</sequence>
<keyword evidence="3" id="KW-1185">Reference proteome</keyword>
<dbReference type="PROSITE" id="PS00409">
    <property type="entry name" value="PROKAR_NTER_METHYL"/>
    <property type="match status" value="1"/>
</dbReference>
<dbReference type="OrthoDB" id="8752043at2"/>
<gene>
    <name evidence="2" type="ORF">E2I14_00220</name>
</gene>
<reference evidence="2 3" key="1">
    <citation type="submission" date="2019-03" db="EMBL/GenBank/DDBJ databases">
        <title>Sapientia aquatica gen. nov., sp. nov., isolated from a crater lake.</title>
        <authorList>
            <person name="Felfoldi T."/>
            <person name="Szabo A."/>
            <person name="Toth E."/>
            <person name="Schumann P."/>
            <person name="Keki Z."/>
            <person name="Marialigeti K."/>
            <person name="Mathe I."/>
        </authorList>
    </citation>
    <scope>NUCLEOTIDE SEQUENCE [LARGE SCALE GENOMIC DNA]</scope>
    <source>
        <strain evidence="2 3">SA-152</strain>
    </source>
</reference>
<protein>
    <submittedName>
        <fullName evidence="2">Prepilin-type N-terminal cleavage/methylation domain-containing protein</fullName>
    </submittedName>
</protein>
<organism evidence="2 3">
    <name type="scientific">Sapientia aquatica</name>
    <dbReference type="NCBI Taxonomy" id="1549640"/>
    <lineage>
        <taxon>Bacteria</taxon>
        <taxon>Pseudomonadati</taxon>
        <taxon>Pseudomonadota</taxon>
        <taxon>Betaproteobacteria</taxon>
        <taxon>Burkholderiales</taxon>
        <taxon>Oxalobacteraceae</taxon>
        <taxon>Sapientia</taxon>
    </lineage>
</organism>
<comment type="caution">
    <text evidence="2">The sequence shown here is derived from an EMBL/GenBank/DDBJ whole genome shotgun (WGS) entry which is preliminary data.</text>
</comment>
<evidence type="ECO:0000256" key="1">
    <source>
        <dbReference type="SAM" id="Phobius"/>
    </source>
</evidence>
<keyword evidence="1" id="KW-0812">Transmembrane</keyword>
<name>A0A4R5W536_9BURK</name>
<dbReference type="EMBL" id="SMYL01000001">
    <property type="protein sequence ID" value="TDK68020.1"/>
    <property type="molecule type" value="Genomic_DNA"/>
</dbReference>
<evidence type="ECO:0000313" key="2">
    <source>
        <dbReference type="EMBL" id="TDK68020.1"/>
    </source>
</evidence>
<keyword evidence="1" id="KW-1133">Transmembrane helix</keyword>
<dbReference type="NCBIfam" id="TIGR02532">
    <property type="entry name" value="IV_pilin_GFxxxE"/>
    <property type="match status" value="1"/>
</dbReference>
<dbReference type="Proteomes" id="UP000294829">
    <property type="component" value="Unassembled WGS sequence"/>
</dbReference>
<accession>A0A4R5W536</accession>
<dbReference type="AlphaFoldDB" id="A0A4R5W536"/>
<keyword evidence="1" id="KW-0472">Membrane</keyword>
<feature type="transmembrane region" description="Helical" evidence="1">
    <location>
        <begin position="33"/>
        <end position="55"/>
    </location>
</feature>
<dbReference type="InterPro" id="IPR032092">
    <property type="entry name" value="PilW"/>
</dbReference>